<protein>
    <recommendedName>
        <fullName evidence="4">Cupin type-1 domain-containing protein</fullName>
    </recommendedName>
</protein>
<accession>A0ABP9DZ98</accession>
<organism evidence="2 3">
    <name type="scientific">Luteimonas vadosa</name>
    <dbReference type="NCBI Taxonomy" id="1165507"/>
    <lineage>
        <taxon>Bacteria</taxon>
        <taxon>Pseudomonadati</taxon>
        <taxon>Pseudomonadota</taxon>
        <taxon>Gammaproteobacteria</taxon>
        <taxon>Lysobacterales</taxon>
        <taxon>Lysobacteraceae</taxon>
        <taxon>Luteimonas</taxon>
    </lineage>
</organism>
<reference evidence="3" key="1">
    <citation type="journal article" date="2019" name="Int. J. Syst. Evol. Microbiol.">
        <title>The Global Catalogue of Microorganisms (GCM) 10K type strain sequencing project: providing services to taxonomists for standard genome sequencing and annotation.</title>
        <authorList>
            <consortium name="The Broad Institute Genomics Platform"/>
            <consortium name="The Broad Institute Genome Sequencing Center for Infectious Disease"/>
            <person name="Wu L."/>
            <person name="Ma J."/>
        </authorList>
    </citation>
    <scope>NUCLEOTIDE SEQUENCE [LARGE SCALE GENOMIC DNA]</scope>
    <source>
        <strain evidence="3">JCM 18392</strain>
    </source>
</reference>
<evidence type="ECO:0000313" key="2">
    <source>
        <dbReference type="EMBL" id="GAA4864626.1"/>
    </source>
</evidence>
<evidence type="ECO:0000256" key="1">
    <source>
        <dbReference type="SAM" id="SignalP"/>
    </source>
</evidence>
<name>A0ABP9DZ98_9GAMM</name>
<dbReference type="Proteomes" id="UP001501323">
    <property type="component" value="Unassembled WGS sequence"/>
</dbReference>
<dbReference type="SUPFAM" id="SSF51182">
    <property type="entry name" value="RmlC-like cupins"/>
    <property type="match status" value="1"/>
</dbReference>
<dbReference type="InterPro" id="IPR028013">
    <property type="entry name" value="DUF4437"/>
</dbReference>
<dbReference type="Pfam" id="PF14499">
    <property type="entry name" value="DUF4437"/>
    <property type="match status" value="1"/>
</dbReference>
<feature type="signal peptide" evidence="1">
    <location>
        <begin position="1"/>
        <end position="22"/>
    </location>
</feature>
<keyword evidence="3" id="KW-1185">Reference proteome</keyword>
<evidence type="ECO:0008006" key="4">
    <source>
        <dbReference type="Google" id="ProtNLM"/>
    </source>
</evidence>
<sequence length="120" mass="12166">MAHAIPVILALLLAAVAGPGIASEPTAIAGAQGALGRDGANFVGGVMRLPLHGGAKACRPLSSRVVFPTGYSAPPHTHSVDPNAVVIRGVSNIAFSKRVDRTQAWDVDAGGYLHSGRHGA</sequence>
<comment type="caution">
    <text evidence="2">The sequence shown here is derived from an EMBL/GenBank/DDBJ whole genome shotgun (WGS) entry which is preliminary data.</text>
</comment>
<proteinExistence type="predicted"/>
<evidence type="ECO:0000313" key="3">
    <source>
        <dbReference type="Proteomes" id="UP001501323"/>
    </source>
</evidence>
<dbReference type="EMBL" id="BAABJY010000002">
    <property type="protein sequence ID" value="GAA4864626.1"/>
    <property type="molecule type" value="Genomic_DNA"/>
</dbReference>
<dbReference type="RefSeq" id="WP_345294976.1">
    <property type="nucleotide sequence ID" value="NZ_BAABJY010000002.1"/>
</dbReference>
<dbReference type="InterPro" id="IPR011051">
    <property type="entry name" value="RmlC_Cupin_sf"/>
</dbReference>
<feature type="chain" id="PRO_5046737023" description="Cupin type-1 domain-containing protein" evidence="1">
    <location>
        <begin position="23"/>
        <end position="120"/>
    </location>
</feature>
<gene>
    <name evidence="2" type="ORF">GCM10023332_15960</name>
</gene>
<keyword evidence="1" id="KW-0732">Signal</keyword>